<protein>
    <submittedName>
        <fullName evidence="2">Uncharacterized protein</fullName>
    </submittedName>
</protein>
<dbReference type="EMBL" id="UINC01078003">
    <property type="protein sequence ID" value="SVC18645.1"/>
    <property type="molecule type" value="Genomic_DNA"/>
</dbReference>
<accession>A0A382K489</accession>
<feature type="compositionally biased region" description="Basic and acidic residues" evidence="1">
    <location>
        <begin position="25"/>
        <end position="34"/>
    </location>
</feature>
<reference evidence="2" key="1">
    <citation type="submission" date="2018-05" db="EMBL/GenBank/DDBJ databases">
        <authorList>
            <person name="Lanie J.A."/>
            <person name="Ng W.-L."/>
            <person name="Kazmierczak K.M."/>
            <person name="Andrzejewski T.M."/>
            <person name="Davidsen T.M."/>
            <person name="Wayne K.J."/>
            <person name="Tettelin H."/>
            <person name="Glass J.I."/>
            <person name="Rusch D."/>
            <person name="Podicherti R."/>
            <person name="Tsui H.-C.T."/>
            <person name="Winkler M.E."/>
        </authorList>
    </citation>
    <scope>NUCLEOTIDE SEQUENCE</scope>
</reference>
<gene>
    <name evidence="2" type="ORF">METZ01_LOCUS271499</name>
</gene>
<feature type="compositionally biased region" description="Polar residues" evidence="1">
    <location>
        <begin position="35"/>
        <end position="44"/>
    </location>
</feature>
<dbReference type="AlphaFoldDB" id="A0A382K489"/>
<feature type="non-terminal residue" evidence="2">
    <location>
        <position position="1"/>
    </location>
</feature>
<sequence length="60" mass="7127">KKMEKNSVVLRKSWRVLGDHESHIHLERPSERDPQTIQLNNWNSDGRPALRQITAKDSWH</sequence>
<feature type="region of interest" description="Disordered" evidence="1">
    <location>
        <begin position="25"/>
        <end position="60"/>
    </location>
</feature>
<evidence type="ECO:0000256" key="1">
    <source>
        <dbReference type="SAM" id="MobiDB-lite"/>
    </source>
</evidence>
<organism evidence="2">
    <name type="scientific">marine metagenome</name>
    <dbReference type="NCBI Taxonomy" id="408172"/>
    <lineage>
        <taxon>unclassified sequences</taxon>
        <taxon>metagenomes</taxon>
        <taxon>ecological metagenomes</taxon>
    </lineage>
</organism>
<name>A0A382K489_9ZZZZ</name>
<proteinExistence type="predicted"/>
<evidence type="ECO:0000313" key="2">
    <source>
        <dbReference type="EMBL" id="SVC18645.1"/>
    </source>
</evidence>